<accession>A0ABY9CAL4</accession>
<dbReference type="PANTHER" id="PTHR33781">
    <property type="entry name" value="PROTEIN PHYTOCHROME KINASE SUBSTRATE 1-RELATED"/>
    <property type="match status" value="1"/>
</dbReference>
<proteinExistence type="predicted"/>
<dbReference type="EMBL" id="CP126655">
    <property type="protein sequence ID" value="WJZ92383.1"/>
    <property type="molecule type" value="Genomic_DNA"/>
</dbReference>
<sequence>MERLTVMKSFNRPLPPSPYCSYLPKTAPLRDASFSAYLNPDDLTPAPKKDVPAIAEDSEISIFDAQKYFNESSEHQQRESKRVAPVGAEHCESQFVTRTSSVSSVEGYGRNYRARSFHATPTASSEASWNSQTGLLCNPPGTIGVSVRSIGSEKKNVSGRKWFFGRKCPCSGKKAVEIQEKVSEPRSPIRLNHNLGSDPKRPTERSSGNTLQKVSKKSAKSLDSPHGHGRDWADRHDLIPSPPKFPPATHLPSNQLARRVLASGTGFSFPILSQAPPVKLVFTSARNPIPLEDPPRDSLEIFRPSDDCISRKSTDSIAPRIFASNPAAAERRSFTFSASPKSRGTAMDDDVASDASSDLFEIESFTTQTTTTTTTATNYPMYHRRDSLDDASRRFGYCRRSLDEPATPSVAPTECYEPSEASIDWSVTTAEGFDRGSVTNFSMSASDIVDDVTLMRQELQRLGNGGFNDNDGGGGGRRRGNGMLMSCRCEKAVSVGPGPTPVKEGQWGRGGGPGYIGSSTSRHVSSRVGVVNKPPLARSHSARLSLTFAT</sequence>
<reference evidence="2 3" key="1">
    <citation type="journal article" date="2023" name="Hortic Res">
        <title>The complete reference genome for grapevine (Vitis vinifera L.) genetics and breeding.</title>
        <authorList>
            <person name="Shi X."/>
            <person name="Cao S."/>
            <person name="Wang X."/>
            <person name="Huang S."/>
            <person name="Wang Y."/>
            <person name="Liu Z."/>
            <person name="Liu W."/>
            <person name="Leng X."/>
            <person name="Peng Y."/>
            <person name="Wang N."/>
            <person name="Wang Y."/>
            <person name="Ma Z."/>
            <person name="Xu X."/>
            <person name="Zhang F."/>
            <person name="Xue H."/>
            <person name="Zhong H."/>
            <person name="Wang Y."/>
            <person name="Zhang K."/>
            <person name="Velt A."/>
            <person name="Avia K."/>
            <person name="Holtgrawe D."/>
            <person name="Grimplet J."/>
            <person name="Matus J.T."/>
            <person name="Ware D."/>
            <person name="Wu X."/>
            <person name="Wang H."/>
            <person name="Liu C."/>
            <person name="Fang Y."/>
            <person name="Rustenholz C."/>
            <person name="Cheng Z."/>
            <person name="Xiao H."/>
            <person name="Zhou Y."/>
        </authorList>
    </citation>
    <scope>NUCLEOTIDE SEQUENCE [LARGE SCALE GENOMIC DNA]</scope>
    <source>
        <strain evidence="3">cv. Pinot noir / PN40024</strain>
        <tissue evidence="2">Leaf</tissue>
    </source>
</reference>
<keyword evidence="3" id="KW-1185">Reference proteome</keyword>
<evidence type="ECO:0000256" key="1">
    <source>
        <dbReference type="SAM" id="MobiDB-lite"/>
    </source>
</evidence>
<organism evidence="2 3">
    <name type="scientific">Vitis vinifera</name>
    <name type="common">Grape</name>
    <dbReference type="NCBI Taxonomy" id="29760"/>
    <lineage>
        <taxon>Eukaryota</taxon>
        <taxon>Viridiplantae</taxon>
        <taxon>Streptophyta</taxon>
        <taxon>Embryophyta</taxon>
        <taxon>Tracheophyta</taxon>
        <taxon>Spermatophyta</taxon>
        <taxon>Magnoliopsida</taxon>
        <taxon>eudicotyledons</taxon>
        <taxon>Gunneridae</taxon>
        <taxon>Pentapetalae</taxon>
        <taxon>rosids</taxon>
        <taxon>Vitales</taxon>
        <taxon>Vitaceae</taxon>
        <taxon>Viteae</taxon>
        <taxon>Vitis</taxon>
    </lineage>
</organism>
<dbReference type="InterPro" id="IPR039615">
    <property type="entry name" value="PKS"/>
</dbReference>
<dbReference type="PANTHER" id="PTHR33781:SF1">
    <property type="entry name" value="PROTEIN PHYTOCHROME KINASE SUBSTRATE 4"/>
    <property type="match status" value="1"/>
</dbReference>
<dbReference type="Proteomes" id="UP001227230">
    <property type="component" value="Chromosome 8"/>
</dbReference>
<feature type="compositionally biased region" description="Basic and acidic residues" evidence="1">
    <location>
        <begin position="223"/>
        <end position="238"/>
    </location>
</feature>
<evidence type="ECO:0000313" key="3">
    <source>
        <dbReference type="Proteomes" id="UP001227230"/>
    </source>
</evidence>
<evidence type="ECO:0000313" key="2">
    <source>
        <dbReference type="EMBL" id="WJZ92383.1"/>
    </source>
</evidence>
<feature type="region of interest" description="Disordered" evidence="1">
    <location>
        <begin position="181"/>
        <end position="252"/>
    </location>
</feature>
<evidence type="ECO:0008006" key="4">
    <source>
        <dbReference type="Google" id="ProtNLM"/>
    </source>
</evidence>
<gene>
    <name evidence="2" type="ORF">VitviT2T_011384</name>
</gene>
<protein>
    <recommendedName>
        <fullName evidence="4">Protein PHYTOCHROME KINASE SUBSTRATE 4</fullName>
    </recommendedName>
</protein>
<name>A0ABY9CAL4_VITVI</name>